<keyword evidence="2" id="KW-0805">Transcription regulation</keyword>
<evidence type="ECO:0000256" key="3">
    <source>
        <dbReference type="ARBA" id="ARBA00023125"/>
    </source>
</evidence>
<dbReference type="GO" id="GO:0032993">
    <property type="term" value="C:protein-DNA complex"/>
    <property type="evidence" value="ECO:0007669"/>
    <property type="project" value="TreeGrafter"/>
</dbReference>
<sequence length="313" mass="36165">MFSFVQLEYIIALDTYGNFKKASEHCYVTQPTLSMQIKKMEEELGVILFDRSKKPVVSTEIGRAVIAQARTILTERDKLGELVDVHQNEIQGELHLGIIPSISPYLLPLFIMELHQKYPRISIHIHEMLTEELITALRKETLDVGILVTPIDAKQIMTHPIYYEDIALYVSPDHPFFNEVKVSIQALDGDEMWMLREGHCFRNQSLNLCQNQSRRSDERRFSFETSSIETLIKMVDLQGGYTLIPEMVIGNISPEKRGQVKWIEGPSQMREVSIATFRNFAKQRLVKVLEETIRSVLPESMLDRKEGQVVEWQ</sequence>
<evidence type="ECO:0000256" key="1">
    <source>
        <dbReference type="ARBA" id="ARBA00009437"/>
    </source>
</evidence>
<reference evidence="7" key="1">
    <citation type="submission" date="2021-06" db="EMBL/GenBank/DDBJ databases">
        <title>44 bacteria genomes isolated from Dapeng, Shenzhen.</title>
        <authorList>
            <person name="Zheng W."/>
            <person name="Yu S."/>
            <person name="Huang Y."/>
        </authorList>
    </citation>
    <scope>NUCLEOTIDE SEQUENCE</scope>
    <source>
        <strain evidence="7">DP5N28-2</strain>
    </source>
</reference>
<keyword evidence="4" id="KW-0010">Activator</keyword>
<comment type="similarity">
    <text evidence="1">Belongs to the LysR transcriptional regulatory family.</text>
</comment>
<name>A0A953L7J2_9BACT</name>
<comment type="caution">
    <text evidence="7">The sequence shown here is derived from an EMBL/GenBank/DDBJ whole genome shotgun (WGS) entry which is preliminary data.</text>
</comment>
<keyword evidence="8" id="KW-1185">Reference proteome</keyword>
<dbReference type="InterPro" id="IPR036390">
    <property type="entry name" value="WH_DNA-bd_sf"/>
</dbReference>
<evidence type="ECO:0000313" key="7">
    <source>
        <dbReference type="EMBL" id="MBY5958782.1"/>
    </source>
</evidence>
<dbReference type="FunFam" id="1.10.10.10:FF:000001">
    <property type="entry name" value="LysR family transcriptional regulator"/>
    <property type="match status" value="1"/>
</dbReference>
<dbReference type="InterPro" id="IPR036388">
    <property type="entry name" value="WH-like_DNA-bd_sf"/>
</dbReference>
<evidence type="ECO:0000313" key="8">
    <source>
        <dbReference type="Proteomes" id="UP000753961"/>
    </source>
</evidence>
<dbReference type="Proteomes" id="UP000753961">
    <property type="component" value="Unassembled WGS sequence"/>
</dbReference>
<dbReference type="GO" id="GO:0003677">
    <property type="term" value="F:DNA binding"/>
    <property type="evidence" value="ECO:0007669"/>
    <property type="project" value="UniProtKB-KW"/>
</dbReference>
<dbReference type="Gene3D" id="1.10.10.10">
    <property type="entry name" value="Winged helix-like DNA-binding domain superfamily/Winged helix DNA-binding domain"/>
    <property type="match status" value="1"/>
</dbReference>
<evidence type="ECO:0000259" key="6">
    <source>
        <dbReference type="PROSITE" id="PS50931"/>
    </source>
</evidence>
<dbReference type="PROSITE" id="PS50931">
    <property type="entry name" value="HTH_LYSR"/>
    <property type="match status" value="1"/>
</dbReference>
<dbReference type="SUPFAM" id="SSF53850">
    <property type="entry name" value="Periplasmic binding protein-like II"/>
    <property type="match status" value="1"/>
</dbReference>
<organism evidence="7 8">
    <name type="scientific">Membranihabitans marinus</name>
    <dbReference type="NCBI Taxonomy" id="1227546"/>
    <lineage>
        <taxon>Bacteria</taxon>
        <taxon>Pseudomonadati</taxon>
        <taxon>Bacteroidota</taxon>
        <taxon>Saprospiria</taxon>
        <taxon>Saprospirales</taxon>
        <taxon>Saprospiraceae</taxon>
        <taxon>Membranihabitans</taxon>
    </lineage>
</organism>
<feature type="domain" description="HTH lysR-type" evidence="6">
    <location>
        <begin position="6"/>
        <end position="59"/>
    </location>
</feature>
<proteinExistence type="inferred from homology"/>
<dbReference type="AlphaFoldDB" id="A0A953L7J2"/>
<dbReference type="Pfam" id="PF03466">
    <property type="entry name" value="LysR_substrate"/>
    <property type="match status" value="1"/>
</dbReference>
<dbReference type="Gene3D" id="3.40.190.10">
    <property type="entry name" value="Periplasmic binding protein-like II"/>
    <property type="match status" value="2"/>
</dbReference>
<dbReference type="PANTHER" id="PTHR30346">
    <property type="entry name" value="TRANSCRIPTIONAL DUAL REGULATOR HCAR-RELATED"/>
    <property type="match status" value="1"/>
</dbReference>
<dbReference type="InterPro" id="IPR000847">
    <property type="entry name" value="LysR_HTH_N"/>
</dbReference>
<dbReference type="Pfam" id="PF00126">
    <property type="entry name" value="HTH_1"/>
    <property type="match status" value="1"/>
</dbReference>
<dbReference type="PRINTS" id="PR00039">
    <property type="entry name" value="HTHLYSR"/>
</dbReference>
<dbReference type="GO" id="GO:0003700">
    <property type="term" value="F:DNA-binding transcription factor activity"/>
    <property type="evidence" value="ECO:0007669"/>
    <property type="project" value="InterPro"/>
</dbReference>
<dbReference type="SUPFAM" id="SSF46785">
    <property type="entry name" value="Winged helix' DNA-binding domain"/>
    <property type="match status" value="1"/>
</dbReference>
<dbReference type="RefSeq" id="WP_222580321.1">
    <property type="nucleotide sequence ID" value="NZ_JAHVHU010000010.1"/>
</dbReference>
<evidence type="ECO:0000256" key="4">
    <source>
        <dbReference type="ARBA" id="ARBA00023159"/>
    </source>
</evidence>
<protein>
    <submittedName>
        <fullName evidence="7">LysR family transcriptional regulator</fullName>
    </submittedName>
</protein>
<dbReference type="CDD" id="cd08411">
    <property type="entry name" value="PBP2_OxyR"/>
    <property type="match status" value="1"/>
</dbReference>
<keyword evidence="5" id="KW-0804">Transcription</keyword>
<dbReference type="InterPro" id="IPR005119">
    <property type="entry name" value="LysR_subst-bd"/>
</dbReference>
<accession>A0A953L7J2</accession>
<dbReference type="PANTHER" id="PTHR30346:SF26">
    <property type="entry name" value="HYDROGEN PEROXIDE-INDUCIBLE GENES ACTIVATOR"/>
    <property type="match status" value="1"/>
</dbReference>
<keyword evidence="3" id="KW-0238">DNA-binding</keyword>
<evidence type="ECO:0000256" key="2">
    <source>
        <dbReference type="ARBA" id="ARBA00023015"/>
    </source>
</evidence>
<evidence type="ECO:0000256" key="5">
    <source>
        <dbReference type="ARBA" id="ARBA00023163"/>
    </source>
</evidence>
<dbReference type="EMBL" id="JAHVHU010000010">
    <property type="protein sequence ID" value="MBY5958782.1"/>
    <property type="molecule type" value="Genomic_DNA"/>
</dbReference>
<gene>
    <name evidence="7" type="ORF">KUV50_11590</name>
</gene>